<gene>
    <name evidence="3" type="primary">LOC124294536</name>
</gene>
<dbReference type="PROSITE" id="PS50878">
    <property type="entry name" value="RT_POL"/>
    <property type="match status" value="1"/>
</dbReference>
<sequence length="613" mass="70539">MLMHPSIAAPSGFFFNRGATLYHWNSIESQDLYVRPWSGSYPHHQSFQTYPVLPLLEAFTPIKAMSQDYRKHMPSLLPVMQVTRRLATEDSYQIIDDEWRQLLFHALPSNNVHKFQRSLLNLEISDAHATIVKYQNILLSLENDILIELPVEVLKKFFDTQYLKLEPAFNAYKAANINKLANLINNKKRLTSNPIDPTFENWIVNLSNTDIPVNVTDVLKMGPKYGIPFKTNCIPTNKLISDFESKISFISSNSRNTARQDFTNTIKKFINTPAPLHADKNILHKIKETKIFQNNNQDLLFLKADKGNTTVVMNKQMYEDKMLQQLSNNNSYKVVRYDLTCTLQQEVKKLTTDWSKSKLISDQLRSQIAKTDCLPPRAYGLPKIHKPDTPVRIIVSFTDSPTINLARFLSQCISNNIIPPLSRVRDSFALVNAIRDFHLPADHILVSLDVVSLFTNVPQDLAINAVKQRWHQLVDKIPVPLNELLKALHICFKAAIFKFNHNIYAQTYGLPMGSPLSPILSDLVLDDLEQYCLNKLDFKPSFFFRYADDIITAVPSDKVAEMLSVFNSFHPRLQFTSELESNHQISFLDVLIINDNQLIKTDWFHKATWSQRY</sequence>
<dbReference type="Pfam" id="PF00078">
    <property type="entry name" value="RVT_1"/>
    <property type="match status" value="1"/>
</dbReference>
<feature type="domain" description="Reverse transcriptase" evidence="1">
    <location>
        <begin position="362"/>
        <end position="608"/>
    </location>
</feature>
<dbReference type="PANTHER" id="PTHR21301:SF10">
    <property type="entry name" value="REVERSE TRANSCRIPTASE DOMAIN-CONTAINING PROTEIN"/>
    <property type="match status" value="1"/>
</dbReference>
<accession>A0ABM3G764</accession>
<dbReference type="PANTHER" id="PTHR21301">
    <property type="entry name" value="REVERSE TRANSCRIPTASE"/>
    <property type="match status" value="1"/>
</dbReference>
<evidence type="ECO:0000259" key="1">
    <source>
        <dbReference type="PROSITE" id="PS50878"/>
    </source>
</evidence>
<dbReference type="Proteomes" id="UP000829291">
    <property type="component" value="Chromosome 1"/>
</dbReference>
<name>A0ABM3G764_NEOLC</name>
<dbReference type="SUPFAM" id="SSF56672">
    <property type="entry name" value="DNA/RNA polymerases"/>
    <property type="match status" value="1"/>
</dbReference>
<keyword evidence="2" id="KW-1185">Reference proteome</keyword>
<protein>
    <submittedName>
        <fullName evidence="3">Uncharacterized protein LOC124294536</fullName>
    </submittedName>
</protein>
<dbReference type="InterPro" id="IPR043502">
    <property type="entry name" value="DNA/RNA_pol_sf"/>
</dbReference>
<dbReference type="GeneID" id="124294536"/>
<evidence type="ECO:0000313" key="2">
    <source>
        <dbReference type="Proteomes" id="UP000829291"/>
    </source>
</evidence>
<evidence type="ECO:0000313" key="3">
    <source>
        <dbReference type="RefSeq" id="XP_046596107.1"/>
    </source>
</evidence>
<dbReference type="RefSeq" id="XP_046596107.1">
    <property type="nucleotide sequence ID" value="XM_046740151.1"/>
</dbReference>
<reference evidence="3" key="1">
    <citation type="submission" date="2025-08" db="UniProtKB">
        <authorList>
            <consortium name="RefSeq"/>
        </authorList>
    </citation>
    <scope>IDENTIFICATION</scope>
    <source>
        <tissue evidence="3">Thorax and Abdomen</tissue>
    </source>
</reference>
<organism evidence="2 3">
    <name type="scientific">Neodiprion lecontei</name>
    <name type="common">Redheaded pine sawfly</name>
    <dbReference type="NCBI Taxonomy" id="441921"/>
    <lineage>
        <taxon>Eukaryota</taxon>
        <taxon>Metazoa</taxon>
        <taxon>Ecdysozoa</taxon>
        <taxon>Arthropoda</taxon>
        <taxon>Hexapoda</taxon>
        <taxon>Insecta</taxon>
        <taxon>Pterygota</taxon>
        <taxon>Neoptera</taxon>
        <taxon>Endopterygota</taxon>
        <taxon>Hymenoptera</taxon>
        <taxon>Tenthredinoidea</taxon>
        <taxon>Diprionidae</taxon>
        <taxon>Diprioninae</taxon>
        <taxon>Neodiprion</taxon>
    </lineage>
</organism>
<proteinExistence type="predicted"/>
<dbReference type="InterPro" id="IPR000477">
    <property type="entry name" value="RT_dom"/>
</dbReference>